<dbReference type="Proteomes" id="UP000529637">
    <property type="component" value="Unassembled WGS sequence"/>
</dbReference>
<evidence type="ECO:0000313" key="9">
    <source>
        <dbReference type="Proteomes" id="UP000529637"/>
    </source>
</evidence>
<dbReference type="RefSeq" id="WP_176068304.1">
    <property type="nucleotide sequence ID" value="NZ_JABWMJ010000003.1"/>
</dbReference>
<dbReference type="GO" id="GO:0009306">
    <property type="term" value="P:protein secretion"/>
    <property type="evidence" value="ECO:0007669"/>
    <property type="project" value="InterPro"/>
</dbReference>
<evidence type="ECO:0000256" key="6">
    <source>
        <dbReference type="SAM" id="Phobius"/>
    </source>
</evidence>
<comment type="caution">
    <text evidence="8">The sequence shown here is derived from an EMBL/GenBank/DDBJ whole genome shotgun (WGS) entry which is preliminary data.</text>
</comment>
<feature type="region of interest" description="Disordered" evidence="5">
    <location>
        <begin position="431"/>
        <end position="459"/>
    </location>
</feature>
<protein>
    <submittedName>
        <fullName evidence="8">Translocation/assembly module TamB domain-containing protein</fullName>
    </submittedName>
</protein>
<evidence type="ECO:0000256" key="3">
    <source>
        <dbReference type="ARBA" id="ARBA00022989"/>
    </source>
</evidence>
<accession>A0A7Y6NMH2</accession>
<keyword evidence="3 6" id="KW-1133">Transmembrane helix</keyword>
<dbReference type="GO" id="GO:0005886">
    <property type="term" value="C:plasma membrane"/>
    <property type="evidence" value="ECO:0007669"/>
    <property type="project" value="InterPro"/>
</dbReference>
<gene>
    <name evidence="8" type="ORF">HQN59_09090</name>
</gene>
<keyword evidence="9" id="KW-1185">Reference proteome</keyword>
<dbReference type="EMBL" id="JABWMJ010000003">
    <property type="protein sequence ID" value="NUZ05918.1"/>
    <property type="molecule type" value="Genomic_DNA"/>
</dbReference>
<evidence type="ECO:0000259" key="7">
    <source>
        <dbReference type="Pfam" id="PF04357"/>
    </source>
</evidence>
<reference evidence="8 9" key="1">
    <citation type="submission" date="2020-06" db="EMBL/GenBank/DDBJ databases">
        <title>Schlegella sp. ID0723 isolated from air conditioner.</title>
        <authorList>
            <person name="Kim D.Y."/>
            <person name="Kim D.-U."/>
        </authorList>
    </citation>
    <scope>NUCLEOTIDE SEQUENCE [LARGE SCALE GENOMIC DNA]</scope>
    <source>
        <strain evidence="8 9">ID0723</strain>
    </source>
</reference>
<sequence length="1509" mass="154769">MPPAAPVPPGGTDRPGGGPDGAPPPRGHHPWRWVSGIVGALVLLLVVGVGALLWAARTPSGTAWLLSMAPGVTAVAPTGSLIGDFGAERIDVRIGASGRLLLERPRWTGLQVARGSDGRWLRVEIATLHADRVLFVPDADTGPAEPRRAPDSLRLPLELLVGAASVGELRVGSAEATPIRDLRARLHVGAEGGARHRVDDLAVAYGPAAASGSASIAADPPFAVAATVDARSVGGEPAWQARVAADGPLGTLPLSATARVTPTATHGPQALDARATLQPFAAWPLGELDARTRDLDLSAFAPGLPATSLSGGALVTTRAIDQPVVVSLDLANARAGRVDAGLLPVRRIRAELRARADDPSIVEVRTLSADLGGTDGDAGRLAGSGRWAPTLANLALELQGVRPALLDARAPQAALSGQVALTSEAVGTATATAAPPAARTAPRARGSTPSASGTRASAPSAATAPAAAASAAAPARSFAVRADIAGELLDPALPRNAPRDARIRLDVRAAGNTVDLETVEATLGAARAALTGRLSRSTDAAPWRAAGRLNVAEFDPNPWWPGAAAPTPRGRAATAARSAQTSAGTGARSATASAAAPTRSARAAVRTAAARTVQTPAAQRSAAAAPSRINAQGTFDLLLGDAGANASIFDTLAVTRGSAELAVRDSLLIGLPLEASASFANSDGRARVAFDVAAAANRASGRGQLAPRGANGRADEWQVTLAAPELGALAPLLARAGVAGAVGGRVDANARVAGRWPTVTTQGELHAADLRYGTLALQRADGRWSAGSAADARVEATLDVDGLVSEGRTIGQAALRVDGTAAEHRADLRLESAALPPAWADALVATASATSPAPSSAAPRAASAAPSGRSEVVLGVEGGLFDANGQRAAGWRGRIVEAAARSVAAPRRSWVEMRDVRGSVAWGGAPLRVDVEPGSASVLGALLRWSRIAYQGAPAGTSAARLDVQATVDPIEVAPLLRQFQPDFGWEGDLAVGARIDIRSAPVIRADIVVERARGDLIVNQDFGKQSMGLTALRVAVGAERGVWTLRTDVAGSTIGVLAGNVTARTASETDWPTAATPISGNVTLRAPDLATYASWLPAGWRLGGSLNASAAIGGRIGAPSYTGRVEGTRISVRHFLQGVNITDGELVIALQGETARIERFSARGGSGTLQISGGASFGESPEANLRMVAESFQLLGRVDRRIVASGSGALRLDAKTIAVSGNFKVDEGLVDFTRSDAPTLGDDVVVVRRPQGTASPAAQSRANAAVPAEPPVGRKVDLDLRVDVGNRLQIRGRGIDARLRGEVHLTSPQGRLSANGAIRAVDGTYQAYGQKLAINRAIISFVGPLDNPRLDVQATRPDLDVRVGVVVTGTVLAPRVRLFSEPEMSDMDKLSWLVLGKASTTTGGTETALLQRAALALLAGEGPGAMDRITKSLGLDTLSVSAGEGGVSDAIVTIGKQISKNWYLGYERGLNAATGSWQLIYRLGRRLTVKAQAGGDNAVDVNWTLRWK</sequence>
<dbReference type="Pfam" id="PF04357">
    <property type="entry name" value="TamB"/>
    <property type="match status" value="1"/>
</dbReference>
<feature type="transmembrane region" description="Helical" evidence="6">
    <location>
        <begin position="63"/>
        <end position="83"/>
    </location>
</feature>
<feature type="transmembrane region" description="Helical" evidence="6">
    <location>
        <begin position="33"/>
        <end position="56"/>
    </location>
</feature>
<evidence type="ECO:0000256" key="4">
    <source>
        <dbReference type="ARBA" id="ARBA00023136"/>
    </source>
</evidence>
<evidence type="ECO:0000313" key="8">
    <source>
        <dbReference type="EMBL" id="NUZ05918.1"/>
    </source>
</evidence>
<proteinExistence type="predicted"/>
<name>A0A7Y6NMH2_9BURK</name>
<dbReference type="InterPro" id="IPR007452">
    <property type="entry name" value="TamB_C"/>
</dbReference>
<dbReference type="PANTHER" id="PTHR36985">
    <property type="entry name" value="TRANSLOCATION AND ASSEMBLY MODULE SUBUNIT TAMB"/>
    <property type="match status" value="1"/>
</dbReference>
<evidence type="ECO:0000256" key="1">
    <source>
        <dbReference type="ARBA" id="ARBA00004167"/>
    </source>
</evidence>
<keyword evidence="2 6" id="KW-0812">Transmembrane</keyword>
<evidence type="ECO:0000256" key="5">
    <source>
        <dbReference type="SAM" id="MobiDB-lite"/>
    </source>
</evidence>
<keyword evidence="4 6" id="KW-0472">Membrane</keyword>
<feature type="region of interest" description="Disordered" evidence="5">
    <location>
        <begin position="561"/>
        <end position="598"/>
    </location>
</feature>
<evidence type="ECO:0000256" key="2">
    <source>
        <dbReference type="ARBA" id="ARBA00022692"/>
    </source>
</evidence>
<feature type="region of interest" description="Disordered" evidence="5">
    <location>
        <begin position="1"/>
        <end position="28"/>
    </location>
</feature>
<organism evidence="8 9">
    <name type="scientific">Piscinibacter koreensis</name>
    <dbReference type="NCBI Taxonomy" id="2742824"/>
    <lineage>
        <taxon>Bacteria</taxon>
        <taxon>Pseudomonadati</taxon>
        <taxon>Pseudomonadota</taxon>
        <taxon>Betaproteobacteria</taxon>
        <taxon>Burkholderiales</taxon>
        <taxon>Sphaerotilaceae</taxon>
        <taxon>Piscinibacter</taxon>
    </lineage>
</organism>
<feature type="domain" description="Translocation and assembly module TamB C-terminal" evidence="7">
    <location>
        <begin position="1160"/>
        <end position="1508"/>
    </location>
</feature>
<comment type="subcellular location">
    <subcellularLocation>
        <location evidence="1">Membrane</location>
        <topology evidence="1">Single-pass membrane protein</topology>
    </subcellularLocation>
</comment>
<dbReference type="PANTHER" id="PTHR36985:SF1">
    <property type="entry name" value="TRANSLOCATION AND ASSEMBLY MODULE SUBUNIT TAMB"/>
    <property type="match status" value="1"/>
</dbReference>